<keyword evidence="1 3" id="KW-0378">Hydrolase</keyword>
<proteinExistence type="predicted"/>
<evidence type="ECO:0000256" key="1">
    <source>
        <dbReference type="ARBA" id="ARBA00022801"/>
    </source>
</evidence>
<dbReference type="SUPFAM" id="SSF53474">
    <property type="entry name" value="alpha/beta-Hydrolases"/>
    <property type="match status" value="1"/>
</dbReference>
<dbReference type="Gene3D" id="3.40.50.1820">
    <property type="entry name" value="alpha/beta hydrolase"/>
    <property type="match status" value="1"/>
</dbReference>
<dbReference type="PANTHER" id="PTHR43798:SF31">
    <property type="entry name" value="AB HYDROLASE SUPERFAMILY PROTEIN YCLE"/>
    <property type="match status" value="1"/>
</dbReference>
<dbReference type="GO" id="GO:0016787">
    <property type="term" value="F:hydrolase activity"/>
    <property type="evidence" value="ECO:0007669"/>
    <property type="project" value="UniProtKB-KW"/>
</dbReference>
<dbReference type="GO" id="GO:0016020">
    <property type="term" value="C:membrane"/>
    <property type="evidence" value="ECO:0007669"/>
    <property type="project" value="TreeGrafter"/>
</dbReference>
<evidence type="ECO:0000313" key="3">
    <source>
        <dbReference type="EMBL" id="AEG45639.1"/>
    </source>
</evidence>
<dbReference type="AlphaFoldDB" id="F6FW95"/>
<dbReference type="EMBL" id="CP002810">
    <property type="protein sequence ID" value="AEG45639.1"/>
    <property type="molecule type" value="Genomic_DNA"/>
</dbReference>
<dbReference type="Proteomes" id="UP000009236">
    <property type="component" value="Chromosome"/>
</dbReference>
<evidence type="ECO:0000313" key="4">
    <source>
        <dbReference type="Proteomes" id="UP000009236"/>
    </source>
</evidence>
<keyword evidence="4" id="KW-1185">Reference proteome</keyword>
<dbReference type="eggNOG" id="COG2267">
    <property type="taxonomic scope" value="Bacteria"/>
</dbReference>
<sequence length="265" mass="28059">MLSNMPTAVLRRTHRSRTGDLTVVGHVRAPLDARRAVVLVHGVGSSARAYGRLAAHLVEHGEVHAVDLPGFGASPHLSRDVTIPEHAAAVAAYVREHVLDAGMPAPVVVGHSMGAQVAGQLLADHPDAASAGVLVGPTAEPGTRTIPRQAARLAVDAVGEPPRTIGVLLVDALVRCRIPYYLAQLRHVVDHRLEDVLPRTTAPVVVVRGARDPVAPVPWVELLAARATLGEHRTVRGRHHSMDADPAGVAQAVLDVWRATDREPG</sequence>
<accession>F6FW95</accession>
<dbReference type="HOGENOM" id="CLU_020336_13_8_11"/>
<organism evidence="4">
    <name type="scientific">Isoptericola variabilis (strain 225)</name>
    <dbReference type="NCBI Taxonomy" id="743718"/>
    <lineage>
        <taxon>Bacteria</taxon>
        <taxon>Bacillati</taxon>
        <taxon>Actinomycetota</taxon>
        <taxon>Actinomycetes</taxon>
        <taxon>Micrococcales</taxon>
        <taxon>Promicromonosporaceae</taxon>
        <taxon>Isoptericola</taxon>
    </lineage>
</organism>
<dbReference type="InterPro" id="IPR029058">
    <property type="entry name" value="AB_hydrolase_fold"/>
</dbReference>
<dbReference type="KEGG" id="iva:Isova_2957"/>
<name>F6FW95_ISOV2</name>
<protein>
    <submittedName>
        <fullName evidence="3">Alpha/beta hydrolase fold protein</fullName>
    </submittedName>
</protein>
<dbReference type="PANTHER" id="PTHR43798">
    <property type="entry name" value="MONOACYLGLYCEROL LIPASE"/>
    <property type="match status" value="1"/>
</dbReference>
<evidence type="ECO:0000259" key="2">
    <source>
        <dbReference type="Pfam" id="PF12697"/>
    </source>
</evidence>
<dbReference type="STRING" id="743718.Isova_2957"/>
<dbReference type="InterPro" id="IPR000073">
    <property type="entry name" value="AB_hydrolase_1"/>
</dbReference>
<feature type="domain" description="AB hydrolase-1" evidence="2">
    <location>
        <begin position="37"/>
        <end position="252"/>
    </location>
</feature>
<gene>
    <name evidence="3" type="ordered locus">Isova_2957</name>
</gene>
<reference evidence="3 4" key="1">
    <citation type="submission" date="2011-05" db="EMBL/GenBank/DDBJ databases">
        <title>Complete sequence of Isoptericola variabilis 225.</title>
        <authorList>
            <consortium name="US DOE Joint Genome Institute"/>
            <person name="Lucas S."/>
            <person name="Han J."/>
            <person name="Lapidus A."/>
            <person name="Cheng J.-F."/>
            <person name="Goodwin L."/>
            <person name="Pitluck S."/>
            <person name="Peters L."/>
            <person name="Mikhailova N."/>
            <person name="Zeytun A."/>
            <person name="Han C."/>
            <person name="Tapia R."/>
            <person name="Land M."/>
            <person name="Hauser L."/>
            <person name="Kyrpides N."/>
            <person name="Ivanova N."/>
            <person name="Pagani I."/>
            <person name="Siebers A."/>
            <person name="Allgaier M."/>
            <person name="Thelen M."/>
            <person name="Hugenholtz P."/>
            <person name="Gladden J."/>
            <person name="Woyke T."/>
        </authorList>
    </citation>
    <scope>NUCLEOTIDE SEQUENCE [LARGE SCALE GENOMIC DNA]</scope>
    <source>
        <strain evidence="4">225</strain>
    </source>
</reference>
<dbReference type="Pfam" id="PF12697">
    <property type="entry name" value="Abhydrolase_6"/>
    <property type="match status" value="1"/>
</dbReference>
<dbReference type="InterPro" id="IPR050266">
    <property type="entry name" value="AB_hydrolase_sf"/>
</dbReference>